<evidence type="ECO:0000256" key="15">
    <source>
        <dbReference type="ARBA" id="ARBA00047174"/>
    </source>
</evidence>
<accession>A0A9W8YCM3</accession>
<dbReference type="GO" id="GO:0005576">
    <property type="term" value="C:extracellular region"/>
    <property type="evidence" value="ECO:0007669"/>
    <property type="project" value="UniProtKB-SubCell"/>
</dbReference>
<dbReference type="PANTHER" id="PTHR33353">
    <property type="entry name" value="PUTATIVE (AFU_ORTHOLOGUE AFUA_1G12560)-RELATED"/>
    <property type="match status" value="1"/>
</dbReference>
<dbReference type="GO" id="GO:0004497">
    <property type="term" value="F:monooxygenase activity"/>
    <property type="evidence" value="ECO:0007669"/>
    <property type="project" value="UniProtKB-KW"/>
</dbReference>
<keyword evidence="9" id="KW-0503">Monooxygenase</keyword>
<comment type="cofactor">
    <cofactor evidence="1">
        <name>Cu(2+)</name>
        <dbReference type="ChEBI" id="CHEBI:29036"/>
    </cofactor>
</comment>
<evidence type="ECO:0000259" key="17">
    <source>
        <dbReference type="Pfam" id="PF03443"/>
    </source>
</evidence>
<comment type="catalytic activity">
    <reaction evidence="14">
        <text>[(1-&gt;4)-beta-D-glucosyl]n+m + reduced acceptor + O2 = 4-dehydro-beta-D-glucosyl-[(1-&gt;4)-beta-D-glucosyl]n-1 + [(1-&gt;4)-beta-D-glucosyl]m + acceptor + H2O.</text>
        <dbReference type="EC" id="1.14.99.56"/>
    </reaction>
</comment>
<organism evidence="18 19">
    <name type="scientific">Neocucurbitaria cava</name>
    <dbReference type="NCBI Taxonomy" id="798079"/>
    <lineage>
        <taxon>Eukaryota</taxon>
        <taxon>Fungi</taxon>
        <taxon>Dikarya</taxon>
        <taxon>Ascomycota</taxon>
        <taxon>Pezizomycotina</taxon>
        <taxon>Dothideomycetes</taxon>
        <taxon>Pleosporomycetidae</taxon>
        <taxon>Pleosporales</taxon>
        <taxon>Pleosporineae</taxon>
        <taxon>Cucurbitariaceae</taxon>
        <taxon>Neocucurbitaria</taxon>
    </lineage>
</organism>
<dbReference type="OrthoDB" id="5271017at2759"/>
<name>A0A9W8YCM3_9PLEO</name>
<evidence type="ECO:0000256" key="8">
    <source>
        <dbReference type="ARBA" id="ARBA00023008"/>
    </source>
</evidence>
<comment type="subcellular location">
    <subcellularLocation>
        <location evidence="2">Secreted</location>
    </subcellularLocation>
</comment>
<evidence type="ECO:0000256" key="3">
    <source>
        <dbReference type="ARBA" id="ARBA00022525"/>
    </source>
</evidence>
<evidence type="ECO:0000256" key="6">
    <source>
        <dbReference type="ARBA" id="ARBA00023001"/>
    </source>
</evidence>
<dbReference type="Proteomes" id="UP001140560">
    <property type="component" value="Unassembled WGS sequence"/>
</dbReference>
<dbReference type="Gene3D" id="2.70.50.70">
    <property type="match status" value="1"/>
</dbReference>
<proteinExistence type="inferred from homology"/>
<evidence type="ECO:0000256" key="9">
    <source>
        <dbReference type="ARBA" id="ARBA00023033"/>
    </source>
</evidence>
<protein>
    <recommendedName>
        <fullName evidence="15">lytic cellulose monooxygenase (C4-dehydrogenating)</fullName>
        <ecNumber evidence="15">1.14.99.56</ecNumber>
    </recommendedName>
</protein>
<gene>
    <name evidence="18" type="ORF">N0V83_002673</name>
</gene>
<keyword evidence="3" id="KW-0964">Secreted</keyword>
<dbReference type="InterPro" id="IPR049892">
    <property type="entry name" value="AA9"/>
</dbReference>
<keyword evidence="6" id="KW-0136">Cellulose degradation</keyword>
<comment type="similarity">
    <text evidence="13">Belongs to the polysaccharide monooxygenase AA9 family.</text>
</comment>
<evidence type="ECO:0000256" key="7">
    <source>
        <dbReference type="ARBA" id="ARBA00023002"/>
    </source>
</evidence>
<dbReference type="EMBL" id="JAPEUY010000004">
    <property type="protein sequence ID" value="KAJ4373934.1"/>
    <property type="molecule type" value="Genomic_DNA"/>
</dbReference>
<evidence type="ECO:0000256" key="12">
    <source>
        <dbReference type="ARBA" id="ARBA00023326"/>
    </source>
</evidence>
<dbReference type="PANTHER" id="PTHR33353:SF10">
    <property type="entry name" value="ENDO-BETA-1,4-GLUCANASE D"/>
    <property type="match status" value="1"/>
</dbReference>
<keyword evidence="11" id="KW-0119">Carbohydrate metabolism</keyword>
<keyword evidence="8" id="KW-0186">Copper</keyword>
<evidence type="ECO:0000256" key="14">
    <source>
        <dbReference type="ARBA" id="ARBA00045077"/>
    </source>
</evidence>
<evidence type="ECO:0000256" key="11">
    <source>
        <dbReference type="ARBA" id="ARBA00023277"/>
    </source>
</evidence>
<feature type="domain" description="Auxiliary Activity family 9 catalytic" evidence="17">
    <location>
        <begin position="18"/>
        <end position="220"/>
    </location>
</feature>
<dbReference type="GO" id="GO:0046872">
    <property type="term" value="F:metal ion binding"/>
    <property type="evidence" value="ECO:0007669"/>
    <property type="project" value="UniProtKB-KW"/>
</dbReference>
<dbReference type="Pfam" id="PF03443">
    <property type="entry name" value="AA9"/>
    <property type="match status" value="1"/>
</dbReference>
<dbReference type="GO" id="GO:0030245">
    <property type="term" value="P:cellulose catabolic process"/>
    <property type="evidence" value="ECO:0007669"/>
    <property type="project" value="UniProtKB-KW"/>
</dbReference>
<dbReference type="InterPro" id="IPR005103">
    <property type="entry name" value="AA9_LPMO"/>
</dbReference>
<evidence type="ECO:0000256" key="2">
    <source>
        <dbReference type="ARBA" id="ARBA00004613"/>
    </source>
</evidence>
<evidence type="ECO:0000256" key="4">
    <source>
        <dbReference type="ARBA" id="ARBA00022723"/>
    </source>
</evidence>
<evidence type="ECO:0000256" key="13">
    <source>
        <dbReference type="ARBA" id="ARBA00044502"/>
    </source>
</evidence>
<feature type="chain" id="PRO_5040912840" description="lytic cellulose monooxygenase (C4-dehydrogenating)" evidence="16">
    <location>
        <begin position="18"/>
        <end position="230"/>
    </location>
</feature>
<dbReference type="CDD" id="cd21175">
    <property type="entry name" value="LPMO_AA9"/>
    <property type="match status" value="1"/>
</dbReference>
<evidence type="ECO:0000256" key="10">
    <source>
        <dbReference type="ARBA" id="ARBA00023157"/>
    </source>
</evidence>
<reference evidence="18" key="1">
    <citation type="submission" date="2022-10" db="EMBL/GenBank/DDBJ databases">
        <title>Tapping the CABI collections for fungal endophytes: first genome assemblies for Collariella, Neodidymelliopsis, Ascochyta clinopodiicola, Didymella pomorum, Didymosphaeria variabile, Neocosmospora piperis and Neocucurbitaria cava.</title>
        <authorList>
            <person name="Hill R."/>
        </authorList>
    </citation>
    <scope>NUCLEOTIDE SEQUENCE</scope>
    <source>
        <strain evidence="18">IMI 356814</strain>
    </source>
</reference>
<keyword evidence="5 16" id="KW-0732">Signal</keyword>
<evidence type="ECO:0000313" key="18">
    <source>
        <dbReference type="EMBL" id="KAJ4373934.1"/>
    </source>
</evidence>
<evidence type="ECO:0000256" key="1">
    <source>
        <dbReference type="ARBA" id="ARBA00001973"/>
    </source>
</evidence>
<keyword evidence="7" id="KW-0560">Oxidoreductase</keyword>
<keyword evidence="19" id="KW-1185">Reference proteome</keyword>
<comment type="caution">
    <text evidence="18">The sequence shown here is derived from an EMBL/GenBank/DDBJ whole genome shotgun (WGS) entry which is preliminary data.</text>
</comment>
<dbReference type="EC" id="1.14.99.56" evidence="15"/>
<feature type="signal peptide" evidence="16">
    <location>
        <begin position="1"/>
        <end position="17"/>
    </location>
</feature>
<evidence type="ECO:0000313" key="19">
    <source>
        <dbReference type="Proteomes" id="UP001140560"/>
    </source>
</evidence>
<evidence type="ECO:0000256" key="5">
    <source>
        <dbReference type="ARBA" id="ARBA00022729"/>
    </source>
</evidence>
<keyword evidence="10" id="KW-1015">Disulfide bond</keyword>
<keyword evidence="12" id="KW-0624">Polysaccharide degradation</keyword>
<sequence>MKSLFVSLLAVASTASAHYTFPELVVGSTKTGPWTYVRKTTNYQSNGPTTDVTANAIRCYELSPGTGSKTYTVNAGDTVGFTAVASISHPGPLQFYLAKVPEGKTAETWDGSGNVWFKIYSQGATFSGGSITWGSSGKQQVSVPLPKSLPSGEYLMRVEHIALHSASAVGGAQFYISCAQLKVENGGNGSPSPLVAFPGAYKATDPGIQINLYYPVPTSYTAPGPAVWSG</sequence>
<evidence type="ECO:0000256" key="16">
    <source>
        <dbReference type="SAM" id="SignalP"/>
    </source>
</evidence>
<dbReference type="AlphaFoldDB" id="A0A9W8YCM3"/>
<keyword evidence="4" id="KW-0479">Metal-binding</keyword>